<evidence type="ECO:0000256" key="7">
    <source>
        <dbReference type="SAM" id="SignalP"/>
    </source>
</evidence>
<feature type="transmembrane region" description="Helical" evidence="6">
    <location>
        <begin position="340"/>
        <end position="361"/>
    </location>
</feature>
<gene>
    <name evidence="8" type="ORF">BRENAR_LOCUS1186</name>
</gene>
<dbReference type="GO" id="GO:0016020">
    <property type="term" value="C:membrane"/>
    <property type="evidence" value="ECO:0007669"/>
    <property type="project" value="UniProtKB-SubCell"/>
</dbReference>
<name>A0A448YHU6_BRENA</name>
<dbReference type="PANTHER" id="PTHR16950:SF16">
    <property type="entry name" value="ZINC TRANSPORTER ZIP13"/>
    <property type="match status" value="1"/>
</dbReference>
<evidence type="ECO:0000256" key="1">
    <source>
        <dbReference type="ARBA" id="ARBA00004141"/>
    </source>
</evidence>
<dbReference type="STRING" id="13370.A0A448YHU6"/>
<feature type="compositionally biased region" description="Basic residues" evidence="5">
    <location>
        <begin position="189"/>
        <end position="209"/>
    </location>
</feature>
<evidence type="ECO:0000313" key="8">
    <source>
        <dbReference type="EMBL" id="VEU20451.1"/>
    </source>
</evidence>
<proteinExistence type="predicted"/>
<feature type="transmembrane region" description="Helical" evidence="6">
    <location>
        <begin position="55"/>
        <end position="73"/>
    </location>
</feature>
<dbReference type="GO" id="GO:0005385">
    <property type="term" value="F:zinc ion transmembrane transporter activity"/>
    <property type="evidence" value="ECO:0007669"/>
    <property type="project" value="TreeGrafter"/>
</dbReference>
<evidence type="ECO:0000256" key="3">
    <source>
        <dbReference type="ARBA" id="ARBA00022989"/>
    </source>
</evidence>
<comment type="subcellular location">
    <subcellularLocation>
        <location evidence="1">Membrane</location>
        <topology evidence="1">Multi-pass membrane protein</topology>
    </subcellularLocation>
</comment>
<reference evidence="8 9" key="1">
    <citation type="submission" date="2018-12" db="EMBL/GenBank/DDBJ databases">
        <authorList>
            <person name="Tiukova I."/>
            <person name="Dainat J."/>
        </authorList>
    </citation>
    <scope>NUCLEOTIDE SEQUENCE [LARGE SCALE GENOMIC DNA]</scope>
</reference>
<keyword evidence="4 6" id="KW-0472">Membrane</keyword>
<feature type="chain" id="PRO_5019021925" evidence="7">
    <location>
        <begin position="19"/>
        <end position="397"/>
    </location>
</feature>
<evidence type="ECO:0000256" key="5">
    <source>
        <dbReference type="SAM" id="MobiDB-lite"/>
    </source>
</evidence>
<evidence type="ECO:0000256" key="4">
    <source>
        <dbReference type="ARBA" id="ARBA00023136"/>
    </source>
</evidence>
<dbReference type="EMBL" id="CAACVR010000004">
    <property type="protein sequence ID" value="VEU20451.1"/>
    <property type="molecule type" value="Genomic_DNA"/>
</dbReference>
<organism evidence="8 9">
    <name type="scientific">Brettanomyces naardenensis</name>
    <name type="common">Yeast</name>
    <dbReference type="NCBI Taxonomy" id="13370"/>
    <lineage>
        <taxon>Eukaryota</taxon>
        <taxon>Fungi</taxon>
        <taxon>Dikarya</taxon>
        <taxon>Ascomycota</taxon>
        <taxon>Saccharomycotina</taxon>
        <taxon>Pichiomycetes</taxon>
        <taxon>Pichiales</taxon>
        <taxon>Pichiaceae</taxon>
        <taxon>Brettanomyces</taxon>
    </lineage>
</organism>
<sequence>MTIRSAALLFITGTLAEADVAYNQEKSVVHTLETETALLQRLPSILFPLGPSGNSIISVLYISGLPTILMALMPSQIGKSRLSRLVSFAVGGLLGDIFLHLLPETFLSHSDVERSVSLDTAEPLVLGLGAFSGFLLFFIVDKCLRILQHEELQDENSEEVNEKGSSTSVSTSEGSIRFRKRQLQPSSHSHSHSQTHTHNHNHSHSHSHSHSHDDNQSNSSARTSAFLNLISDFTHNITDGLTLSSAFYLSQNAGSTATMALMLHEVPHQIGDFGLLLQGGFTKRQALKSHFITALGALLGVIIGIILQSEISLGYITPDNGSSASLAAGVLETTIAWKDLIVPFTSGSFVYIVFSVLPELLEVDETSTKKQAFYSFLSDLAFLSLGFTSMFYMEWNE</sequence>
<keyword evidence="7" id="KW-0732">Signal</keyword>
<feature type="region of interest" description="Disordered" evidence="5">
    <location>
        <begin position="153"/>
        <end position="219"/>
    </location>
</feature>
<dbReference type="GO" id="GO:0006882">
    <property type="term" value="P:intracellular zinc ion homeostasis"/>
    <property type="evidence" value="ECO:0007669"/>
    <property type="project" value="TreeGrafter"/>
</dbReference>
<feature type="compositionally biased region" description="Low complexity" evidence="5">
    <location>
        <begin position="164"/>
        <end position="175"/>
    </location>
</feature>
<protein>
    <submittedName>
        <fullName evidence="8">DEKNAAC101247</fullName>
    </submittedName>
</protein>
<feature type="transmembrane region" description="Helical" evidence="6">
    <location>
        <begin position="291"/>
        <end position="316"/>
    </location>
</feature>
<dbReference type="Proteomes" id="UP000290900">
    <property type="component" value="Unassembled WGS sequence"/>
</dbReference>
<dbReference type="InParanoid" id="A0A448YHU6"/>
<feature type="transmembrane region" description="Helical" evidence="6">
    <location>
        <begin position="123"/>
        <end position="140"/>
    </location>
</feature>
<dbReference type="FunCoup" id="A0A448YHU6">
    <property type="interactions" value="177"/>
</dbReference>
<keyword evidence="2 6" id="KW-0812">Transmembrane</keyword>
<dbReference type="AlphaFoldDB" id="A0A448YHU6"/>
<evidence type="ECO:0000256" key="6">
    <source>
        <dbReference type="SAM" id="Phobius"/>
    </source>
</evidence>
<accession>A0A448YHU6</accession>
<feature type="signal peptide" evidence="7">
    <location>
        <begin position="1"/>
        <end position="18"/>
    </location>
</feature>
<dbReference type="PANTHER" id="PTHR16950">
    <property type="entry name" value="ZINC TRANSPORTER SLC39A7 HISTIDINE-RICH MEMBRANE PROTEIN KE4"/>
    <property type="match status" value="1"/>
</dbReference>
<dbReference type="Pfam" id="PF02535">
    <property type="entry name" value="Zip"/>
    <property type="match status" value="1"/>
</dbReference>
<evidence type="ECO:0000256" key="2">
    <source>
        <dbReference type="ARBA" id="ARBA00022692"/>
    </source>
</evidence>
<feature type="transmembrane region" description="Helical" evidence="6">
    <location>
        <begin position="85"/>
        <end position="103"/>
    </location>
</feature>
<dbReference type="InterPro" id="IPR003689">
    <property type="entry name" value="ZIP"/>
</dbReference>
<feature type="transmembrane region" description="Helical" evidence="6">
    <location>
        <begin position="373"/>
        <end position="393"/>
    </location>
</feature>
<dbReference type="OrthoDB" id="200954at2759"/>
<evidence type="ECO:0000313" key="9">
    <source>
        <dbReference type="Proteomes" id="UP000290900"/>
    </source>
</evidence>
<keyword evidence="3 6" id="KW-1133">Transmembrane helix</keyword>
<keyword evidence="9" id="KW-1185">Reference proteome</keyword>